<organism evidence="2 3">
    <name type="scientific">Hymenolepis diminuta</name>
    <name type="common">Rat tapeworm</name>
    <dbReference type="NCBI Taxonomy" id="6216"/>
    <lineage>
        <taxon>Eukaryota</taxon>
        <taxon>Metazoa</taxon>
        <taxon>Spiralia</taxon>
        <taxon>Lophotrochozoa</taxon>
        <taxon>Platyhelminthes</taxon>
        <taxon>Cestoda</taxon>
        <taxon>Eucestoda</taxon>
        <taxon>Cyclophyllidea</taxon>
        <taxon>Hymenolepididae</taxon>
        <taxon>Hymenolepis</taxon>
    </lineage>
</organism>
<name>A0A564ZCB4_HYMDI</name>
<dbReference type="EMBL" id="CABIJS010000711">
    <property type="protein sequence ID" value="VUZ57127.1"/>
    <property type="molecule type" value="Genomic_DNA"/>
</dbReference>
<dbReference type="Proteomes" id="UP000321570">
    <property type="component" value="Unassembled WGS sequence"/>
</dbReference>
<evidence type="ECO:0000313" key="2">
    <source>
        <dbReference type="EMBL" id="VUZ57127.1"/>
    </source>
</evidence>
<proteinExistence type="predicted"/>
<keyword evidence="3" id="KW-1185">Reference proteome</keyword>
<sequence>MLFAVKALAVIFFLYIFTDETTSCKCKKEGELCNHYAQNCCLDLYCMNGWTGSDGKRVPSRCVIHPMKKLIQEWSDYIQS</sequence>
<gene>
    <name evidence="2" type="ORF">WMSIL1_LOCUS14629</name>
</gene>
<feature type="chain" id="PRO_5021891543" evidence="1">
    <location>
        <begin position="24"/>
        <end position="80"/>
    </location>
</feature>
<protein>
    <submittedName>
        <fullName evidence="2">Uncharacterized protein</fullName>
    </submittedName>
</protein>
<feature type="signal peptide" evidence="1">
    <location>
        <begin position="1"/>
        <end position="23"/>
    </location>
</feature>
<evidence type="ECO:0000256" key="1">
    <source>
        <dbReference type="SAM" id="SignalP"/>
    </source>
</evidence>
<accession>A0A564ZCB4</accession>
<reference evidence="2 3" key="1">
    <citation type="submission" date="2019-07" db="EMBL/GenBank/DDBJ databases">
        <authorList>
            <person name="Jastrzebski P J."/>
            <person name="Paukszto L."/>
            <person name="Jastrzebski P J."/>
        </authorList>
    </citation>
    <scope>NUCLEOTIDE SEQUENCE [LARGE SCALE GENOMIC DNA]</scope>
    <source>
        <strain evidence="2 3">WMS-il1</strain>
    </source>
</reference>
<evidence type="ECO:0000313" key="3">
    <source>
        <dbReference type="Proteomes" id="UP000321570"/>
    </source>
</evidence>
<keyword evidence="1" id="KW-0732">Signal</keyword>
<dbReference type="AlphaFoldDB" id="A0A564ZCB4"/>